<dbReference type="InterPro" id="IPR003661">
    <property type="entry name" value="HisK_dim/P_dom"/>
</dbReference>
<feature type="domain" description="Histidine kinase" evidence="15">
    <location>
        <begin position="245"/>
        <end position="450"/>
    </location>
</feature>
<evidence type="ECO:0000256" key="7">
    <source>
        <dbReference type="ARBA" id="ARBA00022692"/>
    </source>
</evidence>
<evidence type="ECO:0000256" key="11">
    <source>
        <dbReference type="ARBA" id="ARBA00022989"/>
    </source>
</evidence>
<dbReference type="CDD" id="cd00075">
    <property type="entry name" value="HATPase"/>
    <property type="match status" value="1"/>
</dbReference>
<keyword evidence="12" id="KW-0902">Two-component regulatory system</keyword>
<dbReference type="SUPFAM" id="SSF55874">
    <property type="entry name" value="ATPase domain of HSP90 chaperone/DNA topoisomerase II/histidine kinase"/>
    <property type="match status" value="1"/>
</dbReference>
<dbReference type="InterPro" id="IPR036890">
    <property type="entry name" value="HATPase_C_sf"/>
</dbReference>
<dbReference type="RefSeq" id="WP_377910854.1">
    <property type="nucleotide sequence ID" value="NZ_JBHSGK010000021.1"/>
</dbReference>
<dbReference type="SUPFAM" id="SSF158472">
    <property type="entry name" value="HAMP domain-like"/>
    <property type="match status" value="1"/>
</dbReference>
<evidence type="ECO:0000256" key="10">
    <source>
        <dbReference type="ARBA" id="ARBA00022840"/>
    </source>
</evidence>
<dbReference type="SMART" id="SM00388">
    <property type="entry name" value="HisKA"/>
    <property type="match status" value="1"/>
</dbReference>
<comment type="caution">
    <text evidence="17">The sequence shown here is derived from an EMBL/GenBank/DDBJ whole genome shotgun (WGS) entry which is preliminary data.</text>
</comment>
<comment type="subcellular location">
    <subcellularLocation>
        <location evidence="2">Cell membrane</location>
        <topology evidence="2">Multi-pass membrane protein</topology>
    </subcellularLocation>
</comment>
<evidence type="ECO:0000313" key="18">
    <source>
        <dbReference type="Proteomes" id="UP001595896"/>
    </source>
</evidence>
<dbReference type="EMBL" id="JBHSGK010000021">
    <property type="protein sequence ID" value="MFC4738269.1"/>
    <property type="molecule type" value="Genomic_DNA"/>
</dbReference>
<dbReference type="InterPro" id="IPR050398">
    <property type="entry name" value="HssS/ArlS-like"/>
</dbReference>
<comment type="catalytic activity">
    <reaction evidence="1">
        <text>ATP + protein L-histidine = ADP + protein N-phospho-L-histidine.</text>
        <dbReference type="EC" id="2.7.13.3"/>
    </reaction>
</comment>
<organism evidence="17 18">
    <name type="scientific">Bacillus daqingensis</name>
    <dbReference type="NCBI Taxonomy" id="872396"/>
    <lineage>
        <taxon>Bacteria</taxon>
        <taxon>Bacillati</taxon>
        <taxon>Bacillota</taxon>
        <taxon>Bacilli</taxon>
        <taxon>Bacillales</taxon>
        <taxon>Bacillaceae</taxon>
        <taxon>Bacillus</taxon>
    </lineage>
</organism>
<dbReference type="Pfam" id="PF02518">
    <property type="entry name" value="HATPase_c"/>
    <property type="match status" value="1"/>
</dbReference>
<evidence type="ECO:0000256" key="2">
    <source>
        <dbReference type="ARBA" id="ARBA00004651"/>
    </source>
</evidence>
<dbReference type="PROSITE" id="PS50109">
    <property type="entry name" value="HIS_KIN"/>
    <property type="match status" value="1"/>
</dbReference>
<dbReference type="EC" id="2.7.13.3" evidence="3"/>
<dbReference type="CDD" id="cd00082">
    <property type="entry name" value="HisKA"/>
    <property type="match status" value="1"/>
</dbReference>
<dbReference type="Gene3D" id="3.30.565.10">
    <property type="entry name" value="Histidine kinase-like ATPase, C-terminal domain"/>
    <property type="match status" value="1"/>
</dbReference>
<dbReference type="GO" id="GO:0016301">
    <property type="term" value="F:kinase activity"/>
    <property type="evidence" value="ECO:0007669"/>
    <property type="project" value="UniProtKB-KW"/>
</dbReference>
<feature type="transmembrane region" description="Helical" evidence="14">
    <location>
        <begin position="12"/>
        <end position="32"/>
    </location>
</feature>
<evidence type="ECO:0000256" key="14">
    <source>
        <dbReference type="SAM" id="Phobius"/>
    </source>
</evidence>
<evidence type="ECO:0000256" key="9">
    <source>
        <dbReference type="ARBA" id="ARBA00022777"/>
    </source>
</evidence>
<keyword evidence="4" id="KW-1003">Cell membrane</keyword>
<evidence type="ECO:0000256" key="1">
    <source>
        <dbReference type="ARBA" id="ARBA00000085"/>
    </source>
</evidence>
<evidence type="ECO:0000256" key="5">
    <source>
        <dbReference type="ARBA" id="ARBA00022553"/>
    </source>
</evidence>
<accession>A0ABV9P325</accession>
<gene>
    <name evidence="17" type="ORF">ACFO4L_16985</name>
</gene>
<proteinExistence type="predicted"/>
<name>A0ABV9P325_9BACI</name>
<dbReference type="InterPro" id="IPR005467">
    <property type="entry name" value="His_kinase_dom"/>
</dbReference>
<dbReference type="SUPFAM" id="SSF47384">
    <property type="entry name" value="Homodimeric domain of signal transducing histidine kinase"/>
    <property type="match status" value="1"/>
</dbReference>
<dbReference type="SMART" id="SM00387">
    <property type="entry name" value="HATPase_c"/>
    <property type="match status" value="1"/>
</dbReference>
<dbReference type="PANTHER" id="PTHR45528">
    <property type="entry name" value="SENSOR HISTIDINE KINASE CPXA"/>
    <property type="match status" value="1"/>
</dbReference>
<keyword evidence="13 14" id="KW-0472">Membrane</keyword>
<evidence type="ECO:0000256" key="6">
    <source>
        <dbReference type="ARBA" id="ARBA00022679"/>
    </source>
</evidence>
<sequence>MIRLNLTQRIWFSFISILLLVALMIGVIYPISLKSALTEETYRIIEQEQMRYANPGGEHVVPPQTEMDFIEQREAARSVFHFFLMNQLATLEGEGEPVPDEALQEMGARAQEQMTRRGRYELTYNGATLFYVVYKVYTTNGEAYHISYMWDTYRDQMVDRLWGQLSYIMLFAGLMSLVPAFWLKHYLRQPLTSLGNHFEQIAERNWKEPFYWDGDEDFEKLSNQFEKMRQNLIRYDSAQKTFMQHASHELKTPIMIVKSYAQSVKDGITPKEDVDQTMDIIIEESNRMEKRVKDMLYYTKLDSLKEAPMEKTEFPFGSIAYKVEQRFRMTREDVSIFVAGDHVMFEADKDQLGVLLENLVENALRYAVDAIELRAEATADENLIHVHNNGEAIPNDELKHLFTPFRKGNKGQFGLGLAIVKSIAELHGGQAEVTNEGDGVTFTIRFPNQPALGEGTDDVKGYGT</sequence>
<dbReference type="Pfam" id="PF00512">
    <property type="entry name" value="HisKA"/>
    <property type="match status" value="1"/>
</dbReference>
<evidence type="ECO:0000256" key="4">
    <source>
        <dbReference type="ARBA" id="ARBA00022475"/>
    </source>
</evidence>
<evidence type="ECO:0000256" key="12">
    <source>
        <dbReference type="ARBA" id="ARBA00023012"/>
    </source>
</evidence>
<feature type="transmembrane region" description="Helical" evidence="14">
    <location>
        <begin position="161"/>
        <end position="183"/>
    </location>
</feature>
<evidence type="ECO:0000313" key="17">
    <source>
        <dbReference type="EMBL" id="MFC4738269.1"/>
    </source>
</evidence>
<dbReference type="InterPro" id="IPR036097">
    <property type="entry name" value="HisK_dim/P_sf"/>
</dbReference>
<dbReference type="InterPro" id="IPR003660">
    <property type="entry name" value="HAMP_dom"/>
</dbReference>
<dbReference type="Gene3D" id="6.10.340.10">
    <property type="match status" value="1"/>
</dbReference>
<dbReference type="InterPro" id="IPR004358">
    <property type="entry name" value="Sig_transdc_His_kin-like_C"/>
</dbReference>
<protein>
    <recommendedName>
        <fullName evidence="3">histidine kinase</fullName>
        <ecNumber evidence="3">2.7.13.3</ecNumber>
    </recommendedName>
</protein>
<evidence type="ECO:0000259" key="15">
    <source>
        <dbReference type="PROSITE" id="PS50109"/>
    </source>
</evidence>
<keyword evidence="18" id="KW-1185">Reference proteome</keyword>
<keyword evidence="10" id="KW-0067">ATP-binding</keyword>
<evidence type="ECO:0000256" key="13">
    <source>
        <dbReference type="ARBA" id="ARBA00023136"/>
    </source>
</evidence>
<evidence type="ECO:0000259" key="16">
    <source>
        <dbReference type="PROSITE" id="PS50885"/>
    </source>
</evidence>
<keyword evidence="7 14" id="KW-0812">Transmembrane</keyword>
<dbReference type="InterPro" id="IPR003594">
    <property type="entry name" value="HATPase_dom"/>
</dbReference>
<feature type="domain" description="HAMP" evidence="16">
    <location>
        <begin position="185"/>
        <end position="237"/>
    </location>
</feature>
<reference evidence="18" key="1">
    <citation type="journal article" date="2019" name="Int. J. Syst. Evol. Microbiol.">
        <title>The Global Catalogue of Microorganisms (GCM) 10K type strain sequencing project: providing services to taxonomists for standard genome sequencing and annotation.</title>
        <authorList>
            <consortium name="The Broad Institute Genomics Platform"/>
            <consortium name="The Broad Institute Genome Sequencing Center for Infectious Disease"/>
            <person name="Wu L."/>
            <person name="Ma J."/>
        </authorList>
    </citation>
    <scope>NUCLEOTIDE SEQUENCE [LARGE SCALE GENOMIC DNA]</scope>
    <source>
        <strain evidence="18">JCM 12165</strain>
    </source>
</reference>
<evidence type="ECO:0000256" key="3">
    <source>
        <dbReference type="ARBA" id="ARBA00012438"/>
    </source>
</evidence>
<evidence type="ECO:0000256" key="8">
    <source>
        <dbReference type="ARBA" id="ARBA00022741"/>
    </source>
</evidence>
<dbReference type="Gene3D" id="1.10.287.130">
    <property type="match status" value="1"/>
</dbReference>
<keyword evidence="11 14" id="KW-1133">Transmembrane helix</keyword>
<keyword evidence="5" id="KW-0597">Phosphoprotein</keyword>
<dbReference type="PANTHER" id="PTHR45528:SF1">
    <property type="entry name" value="SENSOR HISTIDINE KINASE CPXA"/>
    <property type="match status" value="1"/>
</dbReference>
<dbReference type="PROSITE" id="PS50885">
    <property type="entry name" value="HAMP"/>
    <property type="match status" value="1"/>
</dbReference>
<dbReference type="Proteomes" id="UP001595896">
    <property type="component" value="Unassembled WGS sequence"/>
</dbReference>
<keyword evidence="8" id="KW-0547">Nucleotide-binding</keyword>
<keyword evidence="6" id="KW-0808">Transferase</keyword>
<keyword evidence="9 17" id="KW-0418">Kinase</keyword>
<dbReference type="PRINTS" id="PR00344">
    <property type="entry name" value="BCTRLSENSOR"/>
</dbReference>